<dbReference type="InterPro" id="IPR041698">
    <property type="entry name" value="Methyltransf_25"/>
</dbReference>
<sequence>MDLRITPDPNLYLPTDEAAPGDWKSETTSIASNIHAGLIQNGRRYQSLSEQAYPVPADEQMFEAYESYHLMLMTLDSHKKNPLFYAPVDKPKVRRMPSTLITLTQTQQHILDIGTGNGTWAIDVADLFPDTTVRGVDLFPPPVTWIPPNCILEVDDILQNWTWRDPFDLIHLRGLDSAFTPEQTDRLYKQCYDHSAPGGWIEQFEISCIIECDDNSMAEDSVLRAWGPDLSKAAAKSGRKAGTMHTMQESIKKAGFTDVHIKDYKVPIGPWPRDKQLKEVGTASFRHLSEGMEGYCMWLLTNFGEPAPWSMNEVIVFVAELRNELLDPRNHCYHRARRIWARKPGGPAEPRIKTEPSP</sequence>
<reference evidence="2 3" key="1">
    <citation type="journal article" date="2023" name="IMA Fungus">
        <title>Comparative genomic study of the Penicillium genus elucidates a diverse pangenome and 15 lateral gene transfer events.</title>
        <authorList>
            <person name="Petersen C."/>
            <person name="Sorensen T."/>
            <person name="Nielsen M.R."/>
            <person name="Sondergaard T.E."/>
            <person name="Sorensen J.L."/>
            <person name="Fitzpatrick D.A."/>
            <person name="Frisvad J.C."/>
            <person name="Nielsen K.L."/>
        </authorList>
    </citation>
    <scope>NUCLEOTIDE SEQUENCE [LARGE SCALE GENOMIC DNA]</scope>
    <source>
        <strain evidence="2 3">IBT 35679</strain>
    </source>
</reference>
<dbReference type="AlphaFoldDB" id="A0AAD6G8M4"/>
<dbReference type="PANTHER" id="PTHR43591:SF10">
    <property type="entry name" value="ABC TRANSMEMBRANE TYPE-1 DOMAIN-CONTAINING PROTEIN-RELATED"/>
    <property type="match status" value="1"/>
</dbReference>
<dbReference type="Pfam" id="PF13649">
    <property type="entry name" value="Methyltransf_25"/>
    <property type="match status" value="1"/>
</dbReference>
<proteinExistence type="predicted"/>
<comment type="caution">
    <text evidence="2">The sequence shown here is derived from an EMBL/GenBank/DDBJ whole genome shotgun (WGS) entry which is preliminary data.</text>
</comment>
<evidence type="ECO:0000313" key="3">
    <source>
        <dbReference type="Proteomes" id="UP001220324"/>
    </source>
</evidence>
<dbReference type="GO" id="GO:0008168">
    <property type="term" value="F:methyltransferase activity"/>
    <property type="evidence" value="ECO:0007669"/>
    <property type="project" value="TreeGrafter"/>
</dbReference>
<dbReference type="Proteomes" id="UP001220324">
    <property type="component" value="Unassembled WGS sequence"/>
</dbReference>
<feature type="domain" description="Methyltransferase" evidence="1">
    <location>
        <begin position="110"/>
        <end position="199"/>
    </location>
</feature>
<dbReference type="PANTHER" id="PTHR43591">
    <property type="entry name" value="METHYLTRANSFERASE"/>
    <property type="match status" value="1"/>
</dbReference>
<gene>
    <name evidence="2" type="ORF">N7494_010831</name>
</gene>
<accession>A0AAD6G8M4</accession>
<dbReference type="CDD" id="cd02440">
    <property type="entry name" value="AdoMet_MTases"/>
    <property type="match status" value="1"/>
</dbReference>
<dbReference type="SUPFAM" id="SSF53335">
    <property type="entry name" value="S-adenosyl-L-methionine-dependent methyltransferases"/>
    <property type="match status" value="1"/>
</dbReference>
<dbReference type="InterPro" id="IPR029063">
    <property type="entry name" value="SAM-dependent_MTases_sf"/>
</dbReference>
<keyword evidence="3" id="KW-1185">Reference proteome</keyword>
<evidence type="ECO:0000259" key="1">
    <source>
        <dbReference type="Pfam" id="PF13649"/>
    </source>
</evidence>
<dbReference type="EMBL" id="JAQIZZ010000008">
    <property type="protein sequence ID" value="KAJ5524181.1"/>
    <property type="molecule type" value="Genomic_DNA"/>
</dbReference>
<evidence type="ECO:0000313" key="2">
    <source>
        <dbReference type="EMBL" id="KAJ5524181.1"/>
    </source>
</evidence>
<dbReference type="Gene3D" id="3.40.50.150">
    <property type="entry name" value="Vaccinia Virus protein VP39"/>
    <property type="match status" value="1"/>
</dbReference>
<name>A0AAD6G8M4_9EURO</name>
<organism evidence="2 3">
    <name type="scientific">Penicillium frequentans</name>
    <dbReference type="NCBI Taxonomy" id="3151616"/>
    <lineage>
        <taxon>Eukaryota</taxon>
        <taxon>Fungi</taxon>
        <taxon>Dikarya</taxon>
        <taxon>Ascomycota</taxon>
        <taxon>Pezizomycotina</taxon>
        <taxon>Eurotiomycetes</taxon>
        <taxon>Eurotiomycetidae</taxon>
        <taxon>Eurotiales</taxon>
        <taxon>Aspergillaceae</taxon>
        <taxon>Penicillium</taxon>
    </lineage>
</organism>
<protein>
    <recommendedName>
        <fullName evidence="1">Methyltransferase domain-containing protein</fullName>
    </recommendedName>
</protein>